<feature type="transmembrane region" description="Helical" evidence="1">
    <location>
        <begin position="20"/>
        <end position="40"/>
    </location>
</feature>
<reference evidence="2 3" key="1">
    <citation type="submission" date="2019-09" db="EMBL/GenBank/DDBJ databases">
        <title>Characterisation of the sponge microbiome using genome-centric metagenomics.</title>
        <authorList>
            <person name="Engelberts J.P."/>
            <person name="Robbins S.J."/>
            <person name="De Goeij J.M."/>
            <person name="Aranda M."/>
            <person name="Bell S.C."/>
            <person name="Webster N.S."/>
        </authorList>
    </citation>
    <scope>NUCLEOTIDE SEQUENCE [LARGE SCALE GENOMIC DNA]</scope>
    <source>
        <strain evidence="2">SB0662_bin_43</strain>
    </source>
</reference>
<proteinExistence type="predicted"/>
<comment type="caution">
    <text evidence="2">The sequence shown here is derived from an EMBL/GenBank/DDBJ whole genome shotgun (WGS) entry which is preliminary data.</text>
</comment>
<evidence type="ECO:0000256" key="1">
    <source>
        <dbReference type="SAM" id="Phobius"/>
    </source>
</evidence>
<evidence type="ECO:0000313" key="3">
    <source>
        <dbReference type="Proteomes" id="UP000449092"/>
    </source>
</evidence>
<accession>A0A845DDD8</accession>
<name>A0A845DDD8_9BACT</name>
<dbReference type="EMBL" id="VXOY01000002">
    <property type="protein sequence ID" value="MYE37911.1"/>
    <property type="molecule type" value="Genomic_DNA"/>
</dbReference>
<sequence>MEILGEELLASIDAFLYSPLMIAVQVFSVILTIGLCVLYWKMLRETGEVSRPVGEVFSSIWLRKSKVARLDYGELSQKWQQVENRMNTHDETQWKMAIIEADTILDEALQQMGVKGKTMGERMKKVNKKKFPMLDSAWRAHRVRNYLVHDPSYHLSLNAAAQTYELYRKVFVDIGVAKDN</sequence>
<keyword evidence="1" id="KW-0472">Membrane</keyword>
<organism evidence="2 3">
    <name type="scientific">Candidatus Spechtbacteria bacterium SB0662_bin_43</name>
    <dbReference type="NCBI Taxonomy" id="2604897"/>
    <lineage>
        <taxon>Bacteria</taxon>
        <taxon>Candidatus Spechtiibacteriota</taxon>
    </lineage>
</organism>
<dbReference type="Proteomes" id="UP000449092">
    <property type="component" value="Unassembled WGS sequence"/>
</dbReference>
<evidence type="ECO:0000313" key="2">
    <source>
        <dbReference type="EMBL" id="MYE37911.1"/>
    </source>
</evidence>
<keyword evidence="1" id="KW-0812">Transmembrane</keyword>
<protein>
    <submittedName>
        <fullName evidence="2">Uncharacterized protein</fullName>
    </submittedName>
</protein>
<dbReference type="AlphaFoldDB" id="A0A845DDD8"/>
<gene>
    <name evidence="2" type="ORF">F4X82_00085</name>
</gene>
<keyword evidence="1" id="KW-1133">Transmembrane helix</keyword>